<reference evidence="6" key="3">
    <citation type="submission" date="2025-09" db="UniProtKB">
        <authorList>
            <consortium name="Ensembl"/>
        </authorList>
    </citation>
    <scope>IDENTIFICATION</scope>
</reference>
<keyword evidence="4" id="KW-1133">Transmembrane helix</keyword>
<dbReference type="HOGENOM" id="CLU_009513_4_0_1"/>
<evidence type="ECO:0000313" key="6">
    <source>
        <dbReference type="Ensembl" id="ENSMGAP00000019377.2"/>
    </source>
</evidence>
<dbReference type="GO" id="GO:1990745">
    <property type="term" value="C:EARP complex"/>
    <property type="evidence" value="ECO:0007669"/>
    <property type="project" value="InterPro"/>
</dbReference>
<keyword evidence="7" id="KW-1185">Reference proteome</keyword>
<accession>G3UUB7</accession>
<dbReference type="PANTHER" id="PTHR13258:SF0">
    <property type="entry name" value="SYNDETIN"/>
    <property type="match status" value="1"/>
</dbReference>
<evidence type="ECO:0000259" key="5">
    <source>
        <dbReference type="Pfam" id="PF10475"/>
    </source>
</evidence>
<dbReference type="Pfam" id="PF10475">
    <property type="entry name" value="Vps54_N"/>
    <property type="match status" value="1"/>
</dbReference>
<dbReference type="PANTHER" id="PTHR13258">
    <property type="entry name" value="SYNDETIN"/>
    <property type="match status" value="1"/>
</dbReference>
<dbReference type="AlphaFoldDB" id="G3UUB7"/>
<keyword evidence="4" id="KW-0472">Membrane</keyword>
<evidence type="ECO:0000256" key="1">
    <source>
        <dbReference type="ARBA" id="ARBA00022448"/>
    </source>
</evidence>
<dbReference type="GO" id="GO:0015031">
    <property type="term" value="P:protein transport"/>
    <property type="evidence" value="ECO:0007669"/>
    <property type="project" value="UniProtKB-KW"/>
</dbReference>
<dbReference type="GO" id="GO:0000149">
    <property type="term" value="F:SNARE binding"/>
    <property type="evidence" value="ECO:0007669"/>
    <property type="project" value="TreeGrafter"/>
</dbReference>
<dbReference type="Ensembl" id="ENSMGAT00000019358.2">
    <property type="protein sequence ID" value="ENSMGAP00000019377.2"/>
    <property type="gene ID" value="ENSMGAG00000008845.3"/>
</dbReference>
<dbReference type="GO" id="GO:0005829">
    <property type="term" value="C:cytosol"/>
    <property type="evidence" value="ECO:0007669"/>
    <property type="project" value="GOC"/>
</dbReference>
<dbReference type="InParanoid" id="G3UUB7"/>
<evidence type="ECO:0000256" key="4">
    <source>
        <dbReference type="SAM" id="Phobius"/>
    </source>
</evidence>
<dbReference type="GO" id="GO:0032456">
    <property type="term" value="P:endocytic recycling"/>
    <property type="evidence" value="ECO:0007669"/>
    <property type="project" value="InterPro"/>
</dbReference>
<organism evidence="6 7">
    <name type="scientific">Meleagris gallopavo</name>
    <name type="common">Wild turkey</name>
    <dbReference type="NCBI Taxonomy" id="9103"/>
    <lineage>
        <taxon>Eukaryota</taxon>
        <taxon>Metazoa</taxon>
        <taxon>Chordata</taxon>
        <taxon>Craniata</taxon>
        <taxon>Vertebrata</taxon>
        <taxon>Euteleostomi</taxon>
        <taxon>Archelosauria</taxon>
        <taxon>Archosauria</taxon>
        <taxon>Dinosauria</taxon>
        <taxon>Saurischia</taxon>
        <taxon>Theropoda</taxon>
        <taxon>Coelurosauria</taxon>
        <taxon>Aves</taxon>
        <taxon>Neognathae</taxon>
        <taxon>Galloanserae</taxon>
        <taxon>Galliformes</taxon>
        <taxon>Phasianidae</taxon>
        <taxon>Meleagridinae</taxon>
        <taxon>Meleagris</taxon>
    </lineage>
</organism>
<reference evidence="6 7" key="1">
    <citation type="journal article" date="2010" name="PLoS Biol.">
        <title>Multi-platform next-generation sequencing of the domestic turkey (Meleagris gallopavo): genome assembly and analysis.</title>
        <authorList>
            <person name="Dalloul R.A."/>
            <person name="Long J.A."/>
            <person name="Zimin A.V."/>
            <person name="Aslam L."/>
            <person name="Beal K."/>
            <person name="Blomberg L.A."/>
            <person name="Bouffard P."/>
            <person name="Burt D.W."/>
            <person name="Crasta O."/>
            <person name="Crooijmans R.P."/>
            <person name="Cooper K."/>
            <person name="Coulombe R.A."/>
            <person name="De S."/>
            <person name="Delany M.E."/>
            <person name="Dodgson J.B."/>
            <person name="Dong J.J."/>
            <person name="Evans C."/>
            <person name="Frederickson K.M."/>
            <person name="Flicek P."/>
            <person name="Florea L."/>
            <person name="Folkerts O."/>
            <person name="Groenen M.A."/>
            <person name="Harkins T.T."/>
            <person name="Herrero J."/>
            <person name="Hoffmann S."/>
            <person name="Megens H.J."/>
            <person name="Jiang A."/>
            <person name="de Jong P."/>
            <person name="Kaiser P."/>
            <person name="Kim H."/>
            <person name="Kim K.W."/>
            <person name="Kim S."/>
            <person name="Langenberger D."/>
            <person name="Lee M.K."/>
            <person name="Lee T."/>
            <person name="Mane S."/>
            <person name="Marcais G."/>
            <person name="Marz M."/>
            <person name="McElroy A.P."/>
            <person name="Modise T."/>
            <person name="Nefedov M."/>
            <person name="Notredame C."/>
            <person name="Paton I.R."/>
            <person name="Payne W.S."/>
            <person name="Pertea G."/>
            <person name="Prickett D."/>
            <person name="Puiu D."/>
            <person name="Qioa D."/>
            <person name="Raineri E."/>
            <person name="Ruffier M."/>
            <person name="Salzberg S.L."/>
            <person name="Schatz M.C."/>
            <person name="Scheuring C."/>
            <person name="Schmidt C.J."/>
            <person name="Schroeder S."/>
            <person name="Searle S.M."/>
            <person name="Smith E.J."/>
            <person name="Smith J."/>
            <person name="Sonstegard T.S."/>
            <person name="Stadler P.F."/>
            <person name="Tafer H."/>
            <person name="Tu Z.J."/>
            <person name="Van Tassell C.P."/>
            <person name="Vilella A.J."/>
            <person name="Williams K.P."/>
            <person name="Yorke J.A."/>
            <person name="Zhang L."/>
            <person name="Zhang H.B."/>
            <person name="Zhang X."/>
            <person name="Zhang Y."/>
            <person name="Reed K.M."/>
        </authorList>
    </citation>
    <scope>NUCLEOTIDE SEQUENCE [LARGE SCALE GENOMIC DNA]</scope>
</reference>
<proteinExistence type="predicted"/>
<keyword evidence="4" id="KW-0812">Transmembrane</keyword>
<dbReference type="InterPro" id="IPR019515">
    <property type="entry name" value="VPS54_N"/>
</dbReference>
<name>G3UUB7_MELGA</name>
<evidence type="ECO:0000256" key="3">
    <source>
        <dbReference type="ARBA" id="ARBA00023054"/>
    </source>
</evidence>
<reference evidence="6" key="2">
    <citation type="submission" date="2025-08" db="UniProtKB">
        <authorList>
            <consortium name="Ensembl"/>
        </authorList>
    </citation>
    <scope>IDENTIFICATION</scope>
</reference>
<dbReference type="GeneTree" id="ENSGT00390000003442"/>
<keyword evidence="2" id="KW-0653">Protein transport</keyword>
<dbReference type="GO" id="GO:0042147">
    <property type="term" value="P:retrograde transport, endosome to Golgi"/>
    <property type="evidence" value="ECO:0007669"/>
    <property type="project" value="InterPro"/>
</dbReference>
<evidence type="ECO:0000256" key="2">
    <source>
        <dbReference type="ARBA" id="ARBA00022927"/>
    </source>
</evidence>
<sequence length="481" mass="54750">MKQLDLKPKHGYGKTCCTCFSTWADTFCFLEKVSSLRANFILCLYYKEGFGKEKCFDMTYRLYACCCSLHCILKGRTQCTKQINAALCPLFLNKLVNDYLIFFFLLFLFFQTAMDQLHMHFTQAIHNTVFQVVLGYVELCAGNTDTKFQKLQYKDLCTHITSDSYIPCLADLCKALWEVMLSYYRTMQWHENHDQDEAATASSDGSSVVGTEENSFDRSYVKKKLEHGLSRIWQDVQLKVKTYLLGTDLSNFKYDDFIFVLDVISRLMQVGEEFCGSKSEVLQESIRKQSVNYFKTYHRTRLEELRMFLENETWELCPVKSNFSILQLHVRSLSNTYKSVDTAISKSELAAAGSAGRLGAAMQKIKSLMTRQVSGAGPGAAESRVGTAVPFSKRDFGGAGPRRCDVALSVSRRVRWEGRRGFGAAGRAVRRHGAATLSVVLLSDRLVRSRASALLWAWGLRLSSLWALWLPRELTMTLLRE</sequence>
<gene>
    <name evidence="6" type="primary">LOC104911414</name>
</gene>
<keyword evidence="1" id="KW-0813">Transport</keyword>
<feature type="domain" description="Vacuolar protein sorting-associated protein 54 N-terminal" evidence="5">
    <location>
        <begin position="110"/>
        <end position="189"/>
    </location>
</feature>
<keyword evidence="3" id="KW-0175">Coiled coil</keyword>
<dbReference type="Proteomes" id="UP000001645">
    <property type="component" value="Chromosome 6"/>
</dbReference>
<protein>
    <submittedName>
        <fullName evidence="6">VPS50 subunit of EARP/GARPII complex</fullName>
    </submittedName>
</protein>
<evidence type="ECO:0000313" key="7">
    <source>
        <dbReference type="Proteomes" id="UP000001645"/>
    </source>
</evidence>
<dbReference type="InterPro" id="IPR040047">
    <property type="entry name" value="VPS50"/>
</dbReference>
<feature type="transmembrane region" description="Helical" evidence="4">
    <location>
        <begin position="99"/>
        <end position="117"/>
    </location>
</feature>